<dbReference type="WBParaSite" id="MBELARI_LOCUS6616">
    <property type="protein sequence ID" value="MBELARI_LOCUS6616"/>
    <property type="gene ID" value="MBELARI_LOCUS6616"/>
</dbReference>
<evidence type="ECO:0000256" key="5">
    <source>
        <dbReference type="SAM" id="Phobius"/>
    </source>
</evidence>
<evidence type="ECO:0000313" key="7">
    <source>
        <dbReference type="Proteomes" id="UP000887575"/>
    </source>
</evidence>
<dbReference type="Proteomes" id="UP000887575">
    <property type="component" value="Unassembled WGS sequence"/>
</dbReference>
<evidence type="ECO:0000256" key="4">
    <source>
        <dbReference type="ARBA" id="ARBA00023136"/>
    </source>
</evidence>
<keyword evidence="7" id="KW-1185">Reference proteome</keyword>
<accession>A0AAF3JAE6</accession>
<dbReference type="PANTHER" id="PTHR22943:SF248">
    <property type="entry name" value="SEVEN TM RECEPTOR"/>
    <property type="match status" value="1"/>
</dbReference>
<evidence type="ECO:0000256" key="1">
    <source>
        <dbReference type="ARBA" id="ARBA00004370"/>
    </source>
</evidence>
<dbReference type="InterPro" id="IPR017452">
    <property type="entry name" value="GPCR_Rhodpsn_7TM"/>
</dbReference>
<keyword evidence="4 5" id="KW-0472">Membrane</keyword>
<dbReference type="Pfam" id="PF10326">
    <property type="entry name" value="7TM_GPCR_Str"/>
    <property type="match status" value="1"/>
</dbReference>
<feature type="domain" description="G-protein coupled receptors family 1 profile" evidence="6">
    <location>
        <begin position="21"/>
        <end position="300"/>
    </location>
</feature>
<dbReference type="AlphaFoldDB" id="A0AAF3JAE6"/>
<proteinExistence type="predicted"/>
<feature type="transmembrane region" description="Helical" evidence="5">
    <location>
        <begin position="132"/>
        <end position="154"/>
    </location>
</feature>
<dbReference type="GO" id="GO:0016020">
    <property type="term" value="C:membrane"/>
    <property type="evidence" value="ECO:0007669"/>
    <property type="project" value="UniProtKB-SubCell"/>
</dbReference>
<keyword evidence="2 5" id="KW-0812">Transmembrane</keyword>
<sequence length="355" mass="41186">MLIDDWKRNIILINTVFSFVSNTILLYFIVKYSRRHIGGYRYLLATFAIFNIVFSTVQAAVIPVFHIYHQGWVVFPAGQLFLRDQNFGYFGLVLYCQMYCLCLVLLNYHFVYRYILICHDEYMYLLRNRYSALVLLGIWLMNGVVWGIVCRFTMYHWDETKNYMRASLLKSYNIDADKIAMLGPIYFHQNADGISSANWISCLGSIYCVTLMVFCFGTIVFCSLRINSVLLKSRMSDRARRLQKDLFKALVIQFLVPAFSEFLPGTVMFTSPLFGISLEKVASLAAVLASFNSVLEPLFLLYFVKDYRYAFMKMTGQRDNSGTYFASETHERVDRSLSNVLKKEQRQVTSSSTSK</sequence>
<name>A0AAF3JAE6_9BILA</name>
<dbReference type="SUPFAM" id="SSF81321">
    <property type="entry name" value="Family A G protein-coupled receptor-like"/>
    <property type="match status" value="1"/>
</dbReference>
<feature type="transmembrane region" description="Helical" evidence="5">
    <location>
        <begin position="281"/>
        <end position="304"/>
    </location>
</feature>
<dbReference type="Gene3D" id="1.20.1070.10">
    <property type="entry name" value="Rhodopsin 7-helix transmembrane proteins"/>
    <property type="match status" value="1"/>
</dbReference>
<evidence type="ECO:0000259" key="6">
    <source>
        <dbReference type="PROSITE" id="PS50262"/>
    </source>
</evidence>
<feature type="transmembrane region" description="Helical" evidence="5">
    <location>
        <begin position="246"/>
        <end position="269"/>
    </location>
</feature>
<dbReference type="InterPro" id="IPR019428">
    <property type="entry name" value="7TM_GPCR_serpentine_rcpt_Str"/>
</dbReference>
<comment type="subcellular location">
    <subcellularLocation>
        <location evidence="1">Membrane</location>
    </subcellularLocation>
</comment>
<protein>
    <recommendedName>
        <fullName evidence="6">G-protein coupled receptors family 1 profile domain-containing protein</fullName>
    </recommendedName>
</protein>
<evidence type="ECO:0000256" key="2">
    <source>
        <dbReference type="ARBA" id="ARBA00022692"/>
    </source>
</evidence>
<keyword evidence="3 5" id="KW-1133">Transmembrane helix</keyword>
<organism evidence="7 8">
    <name type="scientific">Mesorhabditis belari</name>
    <dbReference type="NCBI Taxonomy" id="2138241"/>
    <lineage>
        <taxon>Eukaryota</taxon>
        <taxon>Metazoa</taxon>
        <taxon>Ecdysozoa</taxon>
        <taxon>Nematoda</taxon>
        <taxon>Chromadorea</taxon>
        <taxon>Rhabditida</taxon>
        <taxon>Rhabditina</taxon>
        <taxon>Rhabditomorpha</taxon>
        <taxon>Rhabditoidea</taxon>
        <taxon>Rhabditidae</taxon>
        <taxon>Mesorhabditinae</taxon>
        <taxon>Mesorhabditis</taxon>
    </lineage>
</organism>
<feature type="transmembrane region" description="Helical" evidence="5">
    <location>
        <begin position="42"/>
        <end position="68"/>
    </location>
</feature>
<evidence type="ECO:0000256" key="3">
    <source>
        <dbReference type="ARBA" id="ARBA00022989"/>
    </source>
</evidence>
<dbReference type="PROSITE" id="PS50262">
    <property type="entry name" value="G_PROTEIN_RECEP_F1_2"/>
    <property type="match status" value="1"/>
</dbReference>
<feature type="transmembrane region" description="Helical" evidence="5">
    <location>
        <begin position="12"/>
        <end position="30"/>
    </location>
</feature>
<reference evidence="8" key="1">
    <citation type="submission" date="2024-02" db="UniProtKB">
        <authorList>
            <consortium name="WormBaseParasite"/>
        </authorList>
    </citation>
    <scope>IDENTIFICATION</scope>
</reference>
<evidence type="ECO:0000313" key="8">
    <source>
        <dbReference type="WBParaSite" id="MBELARI_LOCUS6616"/>
    </source>
</evidence>
<feature type="transmembrane region" description="Helical" evidence="5">
    <location>
        <begin position="204"/>
        <end position="226"/>
    </location>
</feature>
<dbReference type="PANTHER" id="PTHR22943">
    <property type="entry name" value="7-TRANSMEMBRANE DOMAIN RECEPTOR C.ELEGANS"/>
    <property type="match status" value="1"/>
</dbReference>
<feature type="transmembrane region" description="Helical" evidence="5">
    <location>
        <begin position="88"/>
        <end position="111"/>
    </location>
</feature>